<keyword evidence="5" id="KW-1133">Transmembrane helix</keyword>
<dbReference type="STRING" id="1280837.A0A316VGY7"/>
<dbReference type="Pfam" id="PF01553">
    <property type="entry name" value="Acyltransferase"/>
    <property type="match status" value="1"/>
</dbReference>
<accession>A0A316VGY7</accession>
<dbReference type="PANTHER" id="PTHR10983:SF16">
    <property type="entry name" value="LYSOCARDIOLIPIN ACYLTRANSFERASE 1"/>
    <property type="match status" value="1"/>
</dbReference>
<keyword evidence="5" id="KW-0472">Membrane</keyword>
<dbReference type="FunCoup" id="A0A316VGY7">
    <property type="interactions" value="278"/>
</dbReference>
<proteinExistence type="inferred from homology"/>
<sequence>MASKPYAASSPEYNIPISERKRPTDWVRTILFGVYFNACILFIHSFQYFIGLLYPFPGSRRYYEILIQYTKRGFGKTIVAISQLFAPTTIILTCSDTEGNIINPEELVQRDTNGNVKKIQLPQKSVWISNHQIYTDWLYLWCLAYYSDLADSIFIILMKLYKWLVPIGPAMQFYRFIFLQRKWESDKAYLARHLSYLAHLASDKKSDDAASGSASKLLLLIFPEGTLVSPLTRPVSKKFADKSGIEDCTNLLLPRSTGLLFSLRSLAADIKDLKLVDYTIGYAGVPKAGTGQEYYTLRSTFMQGVAPPAVHVHFTIYSLDQSSPNAPPIGKLSESAAKAAEQDSTQEEKDAFSDWLLQRWREKDAMLTRFYKDGDFISGQYLSKRGQLPKKADGKSDDIPFVEIPVKLRNFFEFGDTIAWGVSIVLIWATYKIIRVVV</sequence>
<feature type="transmembrane region" description="Helical" evidence="5">
    <location>
        <begin position="30"/>
        <end position="50"/>
    </location>
</feature>
<keyword evidence="8" id="KW-1185">Reference proteome</keyword>
<reference evidence="7 8" key="1">
    <citation type="journal article" date="2018" name="Mol. Biol. Evol.">
        <title>Broad Genomic Sampling Reveals a Smut Pathogenic Ancestry of the Fungal Clade Ustilaginomycotina.</title>
        <authorList>
            <person name="Kijpornyongpan T."/>
            <person name="Mondo S.J."/>
            <person name="Barry K."/>
            <person name="Sandor L."/>
            <person name="Lee J."/>
            <person name="Lipzen A."/>
            <person name="Pangilinan J."/>
            <person name="LaButti K."/>
            <person name="Hainaut M."/>
            <person name="Henrissat B."/>
            <person name="Grigoriev I.V."/>
            <person name="Spatafora J.W."/>
            <person name="Aime M.C."/>
        </authorList>
    </citation>
    <scope>NUCLEOTIDE SEQUENCE [LARGE SCALE GENOMIC DNA]</scope>
    <source>
        <strain evidence="7 8">MCA 3882</strain>
    </source>
</reference>
<dbReference type="AlphaFoldDB" id="A0A316VGY7"/>
<dbReference type="RefSeq" id="XP_025356600.1">
    <property type="nucleotide sequence ID" value="XM_025502491.1"/>
</dbReference>
<dbReference type="PANTHER" id="PTHR10983">
    <property type="entry name" value="1-ACYLGLYCEROL-3-PHOSPHATE ACYLTRANSFERASE-RELATED"/>
    <property type="match status" value="1"/>
</dbReference>
<dbReference type="Proteomes" id="UP000245771">
    <property type="component" value="Unassembled WGS sequence"/>
</dbReference>
<keyword evidence="5" id="KW-0812">Transmembrane</keyword>
<comment type="similarity">
    <text evidence="1">Belongs to the 1-acyl-sn-glycerol-3-phosphate acyltransferase family.</text>
</comment>
<dbReference type="SMART" id="SM00563">
    <property type="entry name" value="PlsC"/>
    <property type="match status" value="1"/>
</dbReference>
<evidence type="ECO:0000259" key="6">
    <source>
        <dbReference type="SMART" id="SM00563"/>
    </source>
</evidence>
<evidence type="ECO:0000256" key="3">
    <source>
        <dbReference type="ARBA" id="ARBA00023315"/>
    </source>
</evidence>
<evidence type="ECO:0000313" key="7">
    <source>
        <dbReference type="EMBL" id="PWN36298.1"/>
    </source>
</evidence>
<evidence type="ECO:0000256" key="4">
    <source>
        <dbReference type="SAM" id="MobiDB-lite"/>
    </source>
</evidence>
<dbReference type="GeneID" id="37024272"/>
<dbReference type="SUPFAM" id="SSF69593">
    <property type="entry name" value="Glycerol-3-phosphate (1)-acyltransferase"/>
    <property type="match status" value="1"/>
</dbReference>
<evidence type="ECO:0000313" key="8">
    <source>
        <dbReference type="Proteomes" id="UP000245771"/>
    </source>
</evidence>
<keyword evidence="2" id="KW-0808">Transferase</keyword>
<dbReference type="GO" id="GO:0036149">
    <property type="term" value="P:phosphatidylinositol acyl-chain remodeling"/>
    <property type="evidence" value="ECO:0007669"/>
    <property type="project" value="TreeGrafter"/>
</dbReference>
<dbReference type="InterPro" id="IPR002123">
    <property type="entry name" value="Plipid/glycerol_acylTrfase"/>
</dbReference>
<dbReference type="GO" id="GO:0016746">
    <property type="term" value="F:acyltransferase activity"/>
    <property type="evidence" value="ECO:0007669"/>
    <property type="project" value="UniProtKB-KW"/>
</dbReference>
<evidence type="ECO:0000256" key="5">
    <source>
        <dbReference type="SAM" id="Phobius"/>
    </source>
</evidence>
<keyword evidence="3" id="KW-0012">Acyltransferase</keyword>
<dbReference type="InterPro" id="IPR032098">
    <property type="entry name" value="Acyltransf_C"/>
</dbReference>
<feature type="domain" description="Phospholipid/glycerol acyltransferase" evidence="6">
    <location>
        <begin position="125"/>
        <end position="260"/>
    </location>
</feature>
<feature type="region of interest" description="Disordered" evidence="4">
    <location>
        <begin position="328"/>
        <end position="347"/>
    </location>
</feature>
<gene>
    <name evidence="7" type="ORF">FA14DRAFT_53918</name>
</gene>
<dbReference type="InParanoid" id="A0A316VGY7"/>
<dbReference type="OrthoDB" id="189226at2759"/>
<protein>
    <recommendedName>
        <fullName evidence="6">Phospholipid/glycerol acyltransferase domain-containing protein</fullName>
    </recommendedName>
</protein>
<dbReference type="EMBL" id="KZ819603">
    <property type="protein sequence ID" value="PWN36298.1"/>
    <property type="molecule type" value="Genomic_DNA"/>
</dbReference>
<organism evidence="7 8">
    <name type="scientific">Meira miltonrushii</name>
    <dbReference type="NCBI Taxonomy" id="1280837"/>
    <lineage>
        <taxon>Eukaryota</taxon>
        <taxon>Fungi</taxon>
        <taxon>Dikarya</taxon>
        <taxon>Basidiomycota</taxon>
        <taxon>Ustilaginomycotina</taxon>
        <taxon>Exobasidiomycetes</taxon>
        <taxon>Exobasidiales</taxon>
        <taxon>Brachybasidiaceae</taxon>
        <taxon>Meira</taxon>
    </lineage>
</organism>
<name>A0A316VGY7_9BASI</name>
<dbReference type="GO" id="GO:0005783">
    <property type="term" value="C:endoplasmic reticulum"/>
    <property type="evidence" value="ECO:0007669"/>
    <property type="project" value="TreeGrafter"/>
</dbReference>
<dbReference type="CDD" id="cd07990">
    <property type="entry name" value="LPLAT_LCLAT1-like"/>
    <property type="match status" value="1"/>
</dbReference>
<evidence type="ECO:0000256" key="2">
    <source>
        <dbReference type="ARBA" id="ARBA00022679"/>
    </source>
</evidence>
<dbReference type="Pfam" id="PF16076">
    <property type="entry name" value="Acyltransf_C"/>
    <property type="match status" value="1"/>
</dbReference>
<evidence type="ECO:0000256" key="1">
    <source>
        <dbReference type="ARBA" id="ARBA00008655"/>
    </source>
</evidence>